<dbReference type="InterPro" id="IPR027417">
    <property type="entry name" value="P-loop_NTPase"/>
</dbReference>
<evidence type="ECO:0000313" key="4">
    <source>
        <dbReference type="EMBL" id="KIE09185.1"/>
    </source>
</evidence>
<proteinExistence type="predicted"/>
<dbReference type="Gene3D" id="3.40.50.300">
    <property type="entry name" value="P-loop containing nucleotide triphosphate hydrolases"/>
    <property type="match status" value="1"/>
</dbReference>
<protein>
    <submittedName>
        <fullName evidence="3">Diguanylate cyclase</fullName>
    </submittedName>
</protein>
<dbReference type="SUPFAM" id="SSF55073">
    <property type="entry name" value="Nucleotide cyclase"/>
    <property type="match status" value="1"/>
</dbReference>
<dbReference type="InterPro" id="IPR058651">
    <property type="entry name" value="HTH_VMAP-M9"/>
</dbReference>
<name>A0A0C1RA40_9CYAN</name>
<dbReference type="AlphaFoldDB" id="A0A0C1RA40"/>
<dbReference type="CDD" id="cd01949">
    <property type="entry name" value="GGDEF"/>
    <property type="match status" value="1"/>
</dbReference>
<dbReference type="Pfam" id="PF00990">
    <property type="entry name" value="GGDEF"/>
    <property type="match status" value="1"/>
</dbReference>
<dbReference type="SMART" id="SM00267">
    <property type="entry name" value="GGDEF"/>
    <property type="match status" value="1"/>
</dbReference>
<dbReference type="GO" id="GO:0043709">
    <property type="term" value="P:cell adhesion involved in single-species biofilm formation"/>
    <property type="evidence" value="ECO:0007669"/>
    <property type="project" value="TreeGrafter"/>
</dbReference>
<reference evidence="3" key="2">
    <citation type="submission" date="2019-11" db="EMBL/GenBank/DDBJ databases">
        <title>Improved Assembly of Tolypothrix boutellei genome.</title>
        <authorList>
            <person name="Sarangi A.N."/>
            <person name="Mukherjee M."/>
            <person name="Ghosh S."/>
            <person name="Singh D."/>
            <person name="Das A."/>
            <person name="Kant S."/>
            <person name="Prusty A."/>
            <person name="Tripathy S."/>
        </authorList>
    </citation>
    <scope>NUCLEOTIDE SEQUENCE</scope>
    <source>
        <strain evidence="3">VB521301</strain>
    </source>
</reference>
<dbReference type="PANTHER" id="PTHR45138">
    <property type="entry name" value="REGULATORY COMPONENTS OF SENSORY TRANSDUCTION SYSTEM"/>
    <property type="match status" value="1"/>
</dbReference>
<dbReference type="InterPro" id="IPR029787">
    <property type="entry name" value="Nucleotide_cyclase"/>
</dbReference>
<dbReference type="InterPro" id="IPR000160">
    <property type="entry name" value="GGDEF_dom"/>
</dbReference>
<comment type="caution">
    <text evidence="4">The sequence shown here is derived from an EMBL/GenBank/DDBJ whole genome shotgun (WGS) entry which is preliminary data.</text>
</comment>
<organism evidence="4">
    <name type="scientific">Tolypothrix bouteillei VB521301</name>
    <dbReference type="NCBI Taxonomy" id="1479485"/>
    <lineage>
        <taxon>Bacteria</taxon>
        <taxon>Bacillati</taxon>
        <taxon>Cyanobacteriota</taxon>
        <taxon>Cyanophyceae</taxon>
        <taxon>Nostocales</taxon>
        <taxon>Tolypothrichaceae</taxon>
        <taxon>Tolypothrix</taxon>
    </lineage>
</organism>
<evidence type="ECO:0000259" key="2">
    <source>
        <dbReference type="PROSITE" id="PS50887"/>
    </source>
</evidence>
<evidence type="ECO:0000313" key="5">
    <source>
        <dbReference type="Proteomes" id="UP000029738"/>
    </source>
</evidence>
<evidence type="ECO:0000256" key="1">
    <source>
        <dbReference type="SAM" id="MobiDB-lite"/>
    </source>
</evidence>
<evidence type="ECO:0000313" key="3">
    <source>
        <dbReference type="EMBL" id="KAF3885088.1"/>
    </source>
</evidence>
<dbReference type="EMBL" id="JHEG02000058">
    <property type="protein sequence ID" value="KIE09185.1"/>
    <property type="molecule type" value="Genomic_DNA"/>
</dbReference>
<reference evidence="4" key="1">
    <citation type="journal article" date="2015" name="Genome Announc.">
        <title>Draft Genome Sequence of Tolypothrix boutellei Strain VB521301.</title>
        <authorList>
            <person name="Chandrababunaidu M.M."/>
            <person name="Singh D."/>
            <person name="Sen D."/>
            <person name="Bhan S."/>
            <person name="Das S."/>
            <person name="Gupta A."/>
            <person name="Adhikary S.P."/>
            <person name="Tripathy S."/>
        </authorList>
    </citation>
    <scope>NUCLEOTIDE SEQUENCE</scope>
    <source>
        <strain evidence="4">VB521301</strain>
    </source>
</reference>
<dbReference type="InterPro" id="IPR050469">
    <property type="entry name" value="Diguanylate_Cyclase"/>
</dbReference>
<dbReference type="SUPFAM" id="SSF52540">
    <property type="entry name" value="P-loop containing nucleoside triphosphate hydrolases"/>
    <property type="match status" value="1"/>
</dbReference>
<dbReference type="RefSeq" id="WP_038084827.1">
    <property type="nucleotide sequence ID" value="NZ_JHEG04000001.1"/>
</dbReference>
<dbReference type="Pfam" id="PF26355">
    <property type="entry name" value="HTH_VMAP-M9"/>
    <property type="match status" value="1"/>
</dbReference>
<dbReference type="Gene3D" id="3.30.70.270">
    <property type="match status" value="1"/>
</dbReference>
<accession>A0A0C1RA40</accession>
<dbReference type="InterPro" id="IPR043128">
    <property type="entry name" value="Rev_trsase/Diguanyl_cyclase"/>
</dbReference>
<dbReference type="Proteomes" id="UP000029738">
    <property type="component" value="Unassembled WGS sequence"/>
</dbReference>
<dbReference type="STRING" id="1479485.DA73_0232790"/>
<feature type="domain" description="GGDEF" evidence="2">
    <location>
        <begin position="516"/>
        <end position="657"/>
    </location>
</feature>
<dbReference type="Pfam" id="PF14516">
    <property type="entry name" value="AAA_35"/>
    <property type="match status" value="1"/>
</dbReference>
<sequence>MNDDIVLDIVEQVLLSRQLSPIEQVILRQSWQGKGYGEMAQDSGYGSNYFKEVGSQLWHDLSEAIGQRVTKKNLHLVLARYQQNQGEPKESTQQSFKQTAPENKAANSVGNNAFYKEKKYTNTKAEEIEYPGGPVPLNSSLYVNRLRIEELAYKEISKPGCLIRIKAPRKMGKSSLLNRMIACAQNDRYKIAYIDFQETDETLFTSLDKFLRWFCANVSRQLNLNNKLDDYWDEDMGSKVSCKIYFEEYVLEQINAPIVLALNEVNRLFEHLQIANDFLSMLRFWHEVGRTVEIWQNLRLVIVHSTEIHIPLKINQSPFNVGLSIKLPQFTLEEVQDLASRYGLNWIDSKACQQLMVMVGGHPYLINLAFYHLYRKEMTLNRLLETSPTAAGIYSNHLRNHLALVQEQPELASALLKVVSTEESVRLDALTAFKLESMGLIQLDGNQAKPSCQLYRLYFNQQLTEKHTDAPQQLLTLEKQPVKLSNKVEPQLQSVSRTYIKQSLEASWQQWRKEFLLLSLIVCEVDYFKWYNDTHGYVSGDAALQQIASAISQCIQQKQSSLLRYGGTKFAAILPYVNSMEVLQLGESMRDSVKALGIPYNLPGIDGLPSEVLSISVGVASIMPGSDNSPDLLINSAEEALFQAKRQGRDRVHLNSPLNAGVPATPHVLHFPRPS</sequence>
<gene>
    <name evidence="4" type="ORF">DA73_0232790</name>
    <name evidence="3" type="ORF">DA73_0400006135</name>
</gene>
<dbReference type="NCBIfam" id="TIGR00254">
    <property type="entry name" value="GGDEF"/>
    <property type="match status" value="1"/>
</dbReference>
<feature type="region of interest" description="Disordered" evidence="1">
    <location>
        <begin position="83"/>
        <end position="104"/>
    </location>
</feature>
<dbReference type="GO" id="GO:1902201">
    <property type="term" value="P:negative regulation of bacterial-type flagellum-dependent cell motility"/>
    <property type="evidence" value="ECO:0007669"/>
    <property type="project" value="TreeGrafter"/>
</dbReference>
<keyword evidence="5" id="KW-1185">Reference proteome</keyword>
<dbReference type="OrthoDB" id="5522963at2"/>
<dbReference type="EMBL" id="JHEG04000001">
    <property type="protein sequence ID" value="KAF3885088.1"/>
    <property type="molecule type" value="Genomic_DNA"/>
</dbReference>
<dbReference type="PANTHER" id="PTHR45138:SF9">
    <property type="entry name" value="DIGUANYLATE CYCLASE DGCM-RELATED"/>
    <property type="match status" value="1"/>
</dbReference>
<dbReference type="PROSITE" id="PS50887">
    <property type="entry name" value="GGDEF"/>
    <property type="match status" value="1"/>
</dbReference>
<dbReference type="GO" id="GO:0052621">
    <property type="term" value="F:diguanylate cyclase activity"/>
    <property type="evidence" value="ECO:0007669"/>
    <property type="project" value="TreeGrafter"/>
</dbReference>
<dbReference type="GO" id="GO:0005886">
    <property type="term" value="C:plasma membrane"/>
    <property type="evidence" value="ECO:0007669"/>
    <property type="project" value="TreeGrafter"/>
</dbReference>